<evidence type="ECO:0000313" key="2">
    <source>
        <dbReference type="EMBL" id="EDN82215.1"/>
    </source>
</evidence>
<accession>A7A900</accession>
<evidence type="ECO:0000313" key="3">
    <source>
        <dbReference type="Proteomes" id="UP000003773"/>
    </source>
</evidence>
<sequence>MPQRPNSFQSTLSVRRATEGDENEVSAWDFNPRSP</sequence>
<dbReference type="HOGENOM" id="CLU_220571_0_0_11"/>
<dbReference type="Proteomes" id="UP000003773">
    <property type="component" value="Unassembled WGS sequence"/>
</dbReference>
<protein>
    <submittedName>
        <fullName evidence="2">Uncharacterized protein</fullName>
    </submittedName>
</protein>
<proteinExistence type="predicted"/>
<feature type="compositionally biased region" description="Polar residues" evidence="1">
    <location>
        <begin position="1"/>
        <end position="13"/>
    </location>
</feature>
<organism evidence="2 3">
    <name type="scientific">Bifidobacterium adolescentis L2-32</name>
    <dbReference type="NCBI Taxonomy" id="411481"/>
    <lineage>
        <taxon>Bacteria</taxon>
        <taxon>Bacillati</taxon>
        <taxon>Actinomycetota</taxon>
        <taxon>Actinomycetes</taxon>
        <taxon>Bifidobacteriales</taxon>
        <taxon>Bifidobacteriaceae</taxon>
        <taxon>Bifidobacterium</taxon>
    </lineage>
</organism>
<comment type="caution">
    <text evidence="2">The sequence shown here is derived from an EMBL/GenBank/DDBJ whole genome shotgun (WGS) entry which is preliminary data.</text>
</comment>
<feature type="region of interest" description="Disordered" evidence="1">
    <location>
        <begin position="1"/>
        <end position="35"/>
    </location>
</feature>
<evidence type="ECO:0000256" key="1">
    <source>
        <dbReference type="SAM" id="MobiDB-lite"/>
    </source>
</evidence>
<dbReference type="AlphaFoldDB" id="A7A900"/>
<gene>
    <name evidence="2" type="ORF">BIFADO_02343</name>
</gene>
<reference evidence="2 3" key="2">
    <citation type="submission" date="2007-05" db="EMBL/GenBank/DDBJ databases">
        <title>Draft genome sequence of Bifidobacterium adolescentis (L2-32).</title>
        <authorList>
            <person name="Sudarsanam P."/>
            <person name="Ley R."/>
            <person name="Guruge J."/>
            <person name="Turnbaugh P.J."/>
            <person name="Mahowald M."/>
            <person name="Liep D."/>
            <person name="Gordon J."/>
        </authorList>
    </citation>
    <scope>NUCLEOTIDE SEQUENCE [LARGE SCALE GENOMIC DNA]</scope>
    <source>
        <strain evidence="2 3">L2-32</strain>
    </source>
</reference>
<name>A7A900_BIFAD</name>
<reference evidence="2 3" key="1">
    <citation type="submission" date="2007-04" db="EMBL/GenBank/DDBJ databases">
        <authorList>
            <person name="Fulton L."/>
            <person name="Clifton S."/>
            <person name="Fulton B."/>
            <person name="Xu J."/>
            <person name="Minx P."/>
            <person name="Pepin K.H."/>
            <person name="Johnson M."/>
            <person name="Thiruvilangam P."/>
            <person name="Bhonagiri V."/>
            <person name="Nash W.E."/>
            <person name="Mardis E.R."/>
            <person name="Wilson R.K."/>
        </authorList>
    </citation>
    <scope>NUCLEOTIDE SEQUENCE [LARGE SCALE GENOMIC DNA]</scope>
    <source>
        <strain evidence="2 3">L2-32</strain>
    </source>
</reference>
<dbReference type="EMBL" id="AAXD02000074">
    <property type="protein sequence ID" value="EDN82215.1"/>
    <property type="molecule type" value="Genomic_DNA"/>
</dbReference>